<evidence type="ECO:0000256" key="7">
    <source>
        <dbReference type="SAM" id="MobiDB-lite"/>
    </source>
</evidence>
<dbReference type="InterPro" id="IPR011010">
    <property type="entry name" value="DNA_brk_join_enz"/>
</dbReference>
<evidence type="ECO:0000313" key="11">
    <source>
        <dbReference type="Proteomes" id="UP000199647"/>
    </source>
</evidence>
<feature type="domain" description="DNA topoisomerase I catalytic core eukaryotic-type" evidence="8">
    <location>
        <begin position="95"/>
        <end position="298"/>
    </location>
</feature>
<evidence type="ECO:0000256" key="3">
    <source>
        <dbReference type="ARBA" id="ARBA00012891"/>
    </source>
</evidence>
<feature type="domain" description="DNA topoisomerase IB N-terminal" evidence="9">
    <location>
        <begin position="32"/>
        <end position="80"/>
    </location>
</feature>
<dbReference type="OrthoDB" id="9778962at2"/>
<dbReference type="PRINTS" id="PR00416">
    <property type="entry name" value="EUTPISMRASEI"/>
</dbReference>
<keyword evidence="11" id="KW-1185">Reference proteome</keyword>
<dbReference type="GO" id="GO:0003677">
    <property type="term" value="F:DNA binding"/>
    <property type="evidence" value="ECO:0007669"/>
    <property type="project" value="UniProtKB-KW"/>
</dbReference>
<dbReference type="EC" id="5.6.2.1" evidence="3"/>
<dbReference type="GO" id="GO:0006265">
    <property type="term" value="P:DNA topological change"/>
    <property type="evidence" value="ECO:0007669"/>
    <property type="project" value="InterPro"/>
</dbReference>
<dbReference type="PROSITE" id="PS52038">
    <property type="entry name" value="TOPO_IB_2"/>
    <property type="match status" value="1"/>
</dbReference>
<feature type="region of interest" description="Disordered" evidence="7">
    <location>
        <begin position="349"/>
        <end position="382"/>
    </location>
</feature>
<comment type="catalytic activity">
    <reaction evidence="1">
        <text>ATP-independent breakage of single-stranded DNA, followed by passage and rejoining.</text>
        <dbReference type="EC" id="5.6.2.1"/>
    </reaction>
</comment>
<dbReference type="InterPro" id="IPR014711">
    <property type="entry name" value="TopoI_cat_a-hlx-sub_euk"/>
</dbReference>
<dbReference type="Pfam" id="PF21338">
    <property type="entry name" value="Top1B_N_bact"/>
    <property type="match status" value="1"/>
</dbReference>
<dbReference type="InterPro" id="IPR035447">
    <property type="entry name" value="DNA_topo_I_N_sf"/>
</dbReference>
<evidence type="ECO:0000259" key="8">
    <source>
        <dbReference type="Pfam" id="PF01028"/>
    </source>
</evidence>
<dbReference type="InterPro" id="IPR001631">
    <property type="entry name" value="TopoI"/>
</dbReference>
<protein>
    <recommendedName>
        <fullName evidence="3">DNA topoisomerase</fullName>
        <ecNumber evidence="3">5.6.2.1</ecNumber>
    </recommendedName>
</protein>
<evidence type="ECO:0000313" key="10">
    <source>
        <dbReference type="EMBL" id="SEQ35934.1"/>
    </source>
</evidence>
<dbReference type="Pfam" id="PF01028">
    <property type="entry name" value="Topoisom_I"/>
    <property type="match status" value="1"/>
</dbReference>
<dbReference type="Gene3D" id="3.30.66.10">
    <property type="entry name" value="DNA topoisomerase I domain"/>
    <property type="match status" value="1"/>
</dbReference>
<evidence type="ECO:0000256" key="4">
    <source>
        <dbReference type="ARBA" id="ARBA00023029"/>
    </source>
</evidence>
<reference evidence="10 11" key="1">
    <citation type="submission" date="2016-10" db="EMBL/GenBank/DDBJ databases">
        <authorList>
            <person name="de Groot N.N."/>
        </authorList>
    </citation>
    <scope>NUCLEOTIDE SEQUENCE [LARGE SCALE GENOMIC DNA]</scope>
    <source>
        <strain evidence="10 11">A52C2</strain>
    </source>
</reference>
<keyword evidence="4" id="KW-0799">Topoisomerase</keyword>
<proteinExistence type="inferred from homology"/>
<dbReference type="SUPFAM" id="SSF56349">
    <property type="entry name" value="DNA breaking-rejoining enzymes"/>
    <property type="match status" value="1"/>
</dbReference>
<dbReference type="Gene3D" id="1.10.132.120">
    <property type="match status" value="1"/>
</dbReference>
<gene>
    <name evidence="10" type="ORF">SAMN05216548_10483</name>
</gene>
<evidence type="ECO:0000256" key="5">
    <source>
        <dbReference type="ARBA" id="ARBA00023125"/>
    </source>
</evidence>
<keyword evidence="6 10" id="KW-0413">Isomerase</keyword>
<dbReference type="RefSeq" id="WP_092495963.1">
    <property type="nucleotide sequence ID" value="NZ_FOFG01000004.1"/>
</dbReference>
<dbReference type="SUPFAM" id="SSF55869">
    <property type="entry name" value="DNA topoisomerase I domain"/>
    <property type="match status" value="1"/>
</dbReference>
<evidence type="ECO:0000256" key="6">
    <source>
        <dbReference type="ARBA" id="ARBA00023235"/>
    </source>
</evidence>
<dbReference type="InterPro" id="IPR049331">
    <property type="entry name" value="Top1B_N_bact"/>
</dbReference>
<evidence type="ECO:0000256" key="1">
    <source>
        <dbReference type="ARBA" id="ARBA00000213"/>
    </source>
</evidence>
<evidence type="ECO:0000259" key="9">
    <source>
        <dbReference type="Pfam" id="PF21338"/>
    </source>
</evidence>
<keyword evidence="5" id="KW-0238">DNA-binding</keyword>
<dbReference type="STRING" id="1855383.SAMN05216548_10483"/>
<feature type="compositionally biased region" description="Basic and acidic residues" evidence="7">
    <location>
        <begin position="349"/>
        <end position="367"/>
    </location>
</feature>
<dbReference type="GO" id="GO:0003917">
    <property type="term" value="F:DNA topoisomerase type I (single strand cut, ATP-independent) activity"/>
    <property type="evidence" value="ECO:0007669"/>
    <property type="project" value="UniProtKB-EC"/>
</dbReference>
<name>A0A1H9FDD7_9HYPH</name>
<dbReference type="AlphaFoldDB" id="A0A1H9FDD7"/>
<sequence length="382" mass="42469">MDYHFRERAGAFGLSYVDVHQLCFKRRKSGRGFTYLDSQGNVIRDPEVRARLEALVLPPAWTDVCLADDPRAHVQAIGRDSEGRLQYRYHDDWTSVRDQIKAERLLRFGRALPKIRARLERDLRRRKTDRRYASAVAGRLIDRALLRSGHDITNIDDGGRGATTLLKRDVRITASAVELRFTGKSGKKIEKTVRDPLLVKRMSKLKTIGKKRLFAFKDEGGGAAHYLSARDLNAYLQEAAGAPVTAKDFRTFAASSTALAMLADAPPPESEYQKKRLLAKVMKSASERLANTPAVARASYVHPMVVAAFDEGRLSPAMLKGQLRQGLDRAETALMRFLESEVEAAARDAKAAAASDKTKTSHPERPAKAGVVEPTSMTEMHA</sequence>
<dbReference type="Proteomes" id="UP000199647">
    <property type="component" value="Unassembled WGS sequence"/>
</dbReference>
<accession>A0A1H9FDD7</accession>
<comment type="similarity">
    <text evidence="2">Belongs to the type IB topoisomerase family.</text>
</comment>
<evidence type="ECO:0000256" key="2">
    <source>
        <dbReference type="ARBA" id="ARBA00006645"/>
    </source>
</evidence>
<dbReference type="InterPro" id="IPR013500">
    <property type="entry name" value="TopoI_cat_euk"/>
</dbReference>
<organism evidence="10 11">
    <name type="scientific">Faunimonas pinastri</name>
    <dbReference type="NCBI Taxonomy" id="1855383"/>
    <lineage>
        <taxon>Bacteria</taxon>
        <taxon>Pseudomonadati</taxon>
        <taxon>Pseudomonadota</taxon>
        <taxon>Alphaproteobacteria</taxon>
        <taxon>Hyphomicrobiales</taxon>
        <taxon>Afifellaceae</taxon>
        <taxon>Faunimonas</taxon>
    </lineage>
</organism>
<dbReference type="Gene3D" id="3.90.15.10">
    <property type="entry name" value="Topoisomerase I, Chain A, domain 3"/>
    <property type="match status" value="1"/>
</dbReference>
<dbReference type="EMBL" id="FOFG01000004">
    <property type="protein sequence ID" value="SEQ35934.1"/>
    <property type="molecule type" value="Genomic_DNA"/>
</dbReference>